<evidence type="ECO:0000256" key="1">
    <source>
        <dbReference type="SAM" id="MobiDB-lite"/>
    </source>
</evidence>
<sequence length="249" mass="26961">MPYCHLSGTRTKRTSEARPRLFFLFLTSDPSMISSSTSTTASGARCPALSSTLARVSSSRARARDSALGHDARDVKTLLSLAERALAELASSSFTSRPVRAFSGSGLSTQLWPVSSATPASLQRVTRRLEDDSDTPDNPQSLQTPVASDRDAATRTQRSASGEDASSRRPRRAQVACASSALEEVGDERDLVVQIHVARARLTCSKSGDEHKAVTSPLPRGRARSSSVWRSPYRFKSHSLENPEMSTRP</sequence>
<evidence type="ECO:0000313" key="3">
    <source>
        <dbReference type="Proteomes" id="UP000077266"/>
    </source>
</evidence>
<evidence type="ECO:0000313" key="2">
    <source>
        <dbReference type="EMBL" id="KZW01922.1"/>
    </source>
</evidence>
<protein>
    <submittedName>
        <fullName evidence="2">Uncharacterized protein</fullName>
    </submittedName>
</protein>
<dbReference type="Proteomes" id="UP000077266">
    <property type="component" value="Unassembled WGS sequence"/>
</dbReference>
<dbReference type="AlphaFoldDB" id="A0A165PB51"/>
<gene>
    <name evidence="2" type="ORF">EXIGLDRAFT_829822</name>
</gene>
<accession>A0A165PB51</accession>
<keyword evidence="3" id="KW-1185">Reference proteome</keyword>
<feature type="region of interest" description="Disordered" evidence="1">
    <location>
        <begin position="125"/>
        <end position="173"/>
    </location>
</feature>
<dbReference type="EMBL" id="KV425891">
    <property type="protein sequence ID" value="KZW01922.1"/>
    <property type="molecule type" value="Genomic_DNA"/>
</dbReference>
<name>A0A165PB51_EXIGL</name>
<feature type="compositionally biased region" description="Polar residues" evidence="1">
    <location>
        <begin position="136"/>
        <end position="146"/>
    </location>
</feature>
<feature type="region of interest" description="Disordered" evidence="1">
    <location>
        <begin position="204"/>
        <end position="249"/>
    </location>
</feature>
<dbReference type="InParanoid" id="A0A165PB51"/>
<organism evidence="2 3">
    <name type="scientific">Exidia glandulosa HHB12029</name>
    <dbReference type="NCBI Taxonomy" id="1314781"/>
    <lineage>
        <taxon>Eukaryota</taxon>
        <taxon>Fungi</taxon>
        <taxon>Dikarya</taxon>
        <taxon>Basidiomycota</taxon>
        <taxon>Agaricomycotina</taxon>
        <taxon>Agaricomycetes</taxon>
        <taxon>Auriculariales</taxon>
        <taxon>Exidiaceae</taxon>
        <taxon>Exidia</taxon>
    </lineage>
</organism>
<reference evidence="2 3" key="1">
    <citation type="journal article" date="2016" name="Mol. Biol. Evol.">
        <title>Comparative Genomics of Early-Diverging Mushroom-Forming Fungi Provides Insights into the Origins of Lignocellulose Decay Capabilities.</title>
        <authorList>
            <person name="Nagy L.G."/>
            <person name="Riley R."/>
            <person name="Tritt A."/>
            <person name="Adam C."/>
            <person name="Daum C."/>
            <person name="Floudas D."/>
            <person name="Sun H."/>
            <person name="Yadav J.S."/>
            <person name="Pangilinan J."/>
            <person name="Larsson K.H."/>
            <person name="Matsuura K."/>
            <person name="Barry K."/>
            <person name="Labutti K."/>
            <person name="Kuo R."/>
            <person name="Ohm R.A."/>
            <person name="Bhattacharya S.S."/>
            <person name="Shirouzu T."/>
            <person name="Yoshinaga Y."/>
            <person name="Martin F.M."/>
            <person name="Grigoriev I.V."/>
            <person name="Hibbett D.S."/>
        </authorList>
    </citation>
    <scope>NUCLEOTIDE SEQUENCE [LARGE SCALE GENOMIC DNA]</scope>
    <source>
        <strain evidence="2 3">HHB12029</strain>
    </source>
</reference>
<proteinExistence type="predicted"/>